<dbReference type="AlphaFoldDB" id="A0A2N6PIG4"/>
<dbReference type="InterPro" id="IPR043504">
    <property type="entry name" value="Peptidase_S1_PA_chymotrypsin"/>
</dbReference>
<dbReference type="Proteomes" id="UP000235703">
    <property type="component" value="Unassembled WGS sequence"/>
</dbReference>
<dbReference type="CDD" id="cd21112">
    <property type="entry name" value="alphaLP-like"/>
    <property type="match status" value="1"/>
</dbReference>
<proteinExistence type="predicted"/>
<dbReference type="Pfam" id="PF00746">
    <property type="entry name" value="Gram_pos_anchor"/>
    <property type="match status" value="1"/>
</dbReference>
<feature type="region of interest" description="Disordered" evidence="5">
    <location>
        <begin position="145"/>
        <end position="170"/>
    </location>
</feature>
<keyword evidence="6" id="KW-1133">Transmembrane helix</keyword>
<dbReference type="EMBL" id="PNFZ01000002">
    <property type="protein sequence ID" value="PMB98447.1"/>
    <property type="molecule type" value="Genomic_DNA"/>
</dbReference>
<dbReference type="Proteomes" id="UP000549517">
    <property type="component" value="Unassembled WGS sequence"/>
</dbReference>
<evidence type="ECO:0000256" key="3">
    <source>
        <dbReference type="ARBA" id="ARBA00022729"/>
    </source>
</evidence>
<evidence type="ECO:0000313" key="9">
    <source>
        <dbReference type="EMBL" id="NNG77776.1"/>
    </source>
</evidence>
<dbReference type="OrthoDB" id="8781117at2"/>
<dbReference type="RefSeq" id="WP_102160942.1">
    <property type="nucleotide sequence ID" value="NZ_BAAAKH010000002.1"/>
</dbReference>
<keyword evidence="6" id="KW-0812">Transmembrane</keyword>
<organism evidence="10 11">
    <name type="scientific">Brevibacterium luteolum</name>
    <dbReference type="NCBI Taxonomy" id="199591"/>
    <lineage>
        <taxon>Bacteria</taxon>
        <taxon>Bacillati</taxon>
        <taxon>Actinomycetota</taxon>
        <taxon>Actinomycetes</taxon>
        <taxon>Micrococcales</taxon>
        <taxon>Brevibacteriaceae</taxon>
        <taxon>Brevibacterium</taxon>
    </lineage>
</organism>
<protein>
    <submittedName>
        <fullName evidence="9">LPXTG cell wall anchor domain-containing protein</fullName>
    </submittedName>
</protein>
<dbReference type="SUPFAM" id="SSF50494">
    <property type="entry name" value="Trypsin-like serine proteases"/>
    <property type="match status" value="1"/>
</dbReference>
<evidence type="ECO:0000256" key="5">
    <source>
        <dbReference type="SAM" id="MobiDB-lite"/>
    </source>
</evidence>
<keyword evidence="6" id="KW-0472">Membrane</keyword>
<reference evidence="9 12" key="2">
    <citation type="submission" date="2020-05" db="EMBL/GenBank/DDBJ databases">
        <title>MicrobeNet Type strains.</title>
        <authorList>
            <person name="Nicholson A.C."/>
        </authorList>
    </citation>
    <scope>NUCLEOTIDE SEQUENCE [LARGE SCALE GENOMIC DNA]</scope>
    <source>
        <strain evidence="9 12">CCUG 46604</strain>
    </source>
</reference>
<evidence type="ECO:0000256" key="6">
    <source>
        <dbReference type="SAM" id="Phobius"/>
    </source>
</evidence>
<feature type="region of interest" description="Disordered" evidence="5">
    <location>
        <begin position="385"/>
        <end position="412"/>
    </location>
</feature>
<evidence type="ECO:0000256" key="4">
    <source>
        <dbReference type="ARBA" id="ARBA00023088"/>
    </source>
</evidence>
<keyword evidence="3 7" id="KW-0732">Signal</keyword>
<evidence type="ECO:0000313" key="10">
    <source>
        <dbReference type="EMBL" id="PMB98447.1"/>
    </source>
</evidence>
<keyword evidence="1" id="KW-0134">Cell wall</keyword>
<keyword evidence="4" id="KW-0572">Peptidoglycan-anchor</keyword>
<keyword evidence="2" id="KW-0964">Secreted</keyword>
<feature type="signal peptide" evidence="7">
    <location>
        <begin position="1"/>
        <end position="31"/>
    </location>
</feature>
<reference evidence="10 11" key="1">
    <citation type="submission" date="2017-09" db="EMBL/GenBank/DDBJ databases">
        <title>Bacterial strain isolated from the female urinary microbiota.</title>
        <authorList>
            <person name="Thomas-White K."/>
            <person name="Kumar N."/>
            <person name="Forster S."/>
            <person name="Putonti C."/>
            <person name="Lawley T."/>
            <person name="Wolfe A.J."/>
        </authorList>
    </citation>
    <scope>NUCLEOTIDE SEQUENCE [LARGE SCALE GENOMIC DNA]</scope>
    <source>
        <strain evidence="10 11">UMB0680</strain>
    </source>
</reference>
<sequence length="650" mass="67420">MTKRNSLRALGLSAAIIVGAGGSLAASPAFAAPEALPTAGAAFKKFQNDAFTAGAAGVGAAGQDVLLAVDVTADDAEEVLALAEDHSNVEVMKLNGPIQPAAQTDVVGGSGYRINEASLCSFAFSAWTPEGDEAALSAGHCGSVGDQVSRSLPSTDVEFTGDEKDKMPENKYTSTYMDDFGEFTFSQWGGKEDPYVEPPEEGQEPSEDFKTVTDIALIEKTNDKLKMKPEVTDWTTKSSDDLSASTQVITSVGKAAEGDAIKKSGRTTGLTEGTVKGHMVYALTDTVDSSKVRYATGFVASNTLRPGDSGGAWYNDKGEAIGISSGYVVGAESCAPNVTNCSEEDWSFVTDINHGLKQMPAGTEVRLHVDAPEVKNVTVAPGATVSGTTEANATAEVAKESKDKPEGFKAGPGKFSFTAPNAAGEYEYTFIARKGKFNVSEPTTIKVTVEGGTSPSPTPTDDPTSTPTDDPTSTPSPTTTDEPTATPTEDPSDDPAERALSIDPENIKATDFVKKDAVTIAASGCTPGTEANLEVKPRGSNVTGHTDTATVDEDGNVGFSVYGENADMPNAYIGDYDVTVSCDGGDDLTGTFTVTEAGGKDDDGKGGDDKKDDNKDLPRTGSEALRSLGAAAALIAGGAGLYVLARRRKN</sequence>
<feature type="region of interest" description="Disordered" evidence="5">
    <location>
        <begin position="447"/>
        <end position="507"/>
    </location>
</feature>
<dbReference type="PROSITE" id="PS50847">
    <property type="entry name" value="GRAM_POS_ANCHORING"/>
    <property type="match status" value="1"/>
</dbReference>
<evidence type="ECO:0000256" key="2">
    <source>
        <dbReference type="ARBA" id="ARBA00022525"/>
    </source>
</evidence>
<accession>A0A2N6PIG4</accession>
<dbReference type="InterPro" id="IPR009003">
    <property type="entry name" value="Peptidase_S1_PA"/>
</dbReference>
<feature type="compositionally biased region" description="Basic and acidic residues" evidence="5">
    <location>
        <begin position="598"/>
        <end position="618"/>
    </location>
</feature>
<feature type="compositionally biased region" description="Basic and acidic residues" evidence="5">
    <location>
        <begin position="397"/>
        <end position="407"/>
    </location>
</feature>
<evidence type="ECO:0000313" key="11">
    <source>
        <dbReference type="Proteomes" id="UP000235703"/>
    </source>
</evidence>
<dbReference type="NCBIfam" id="TIGR01167">
    <property type="entry name" value="LPXTG_anchor"/>
    <property type="match status" value="1"/>
</dbReference>
<feature type="domain" description="Gram-positive cocci surface proteins LPxTG" evidence="8">
    <location>
        <begin position="617"/>
        <end position="650"/>
    </location>
</feature>
<dbReference type="InterPro" id="IPR019931">
    <property type="entry name" value="LPXTG_anchor"/>
</dbReference>
<gene>
    <name evidence="10" type="ORF">CJ198_03615</name>
    <name evidence="9" type="ORF">HLA91_00050</name>
</gene>
<name>A0A2N6PIG4_9MICO</name>
<dbReference type="GeneID" id="86842720"/>
<evidence type="ECO:0000256" key="7">
    <source>
        <dbReference type="SAM" id="SignalP"/>
    </source>
</evidence>
<feature type="transmembrane region" description="Helical" evidence="6">
    <location>
        <begin position="624"/>
        <end position="645"/>
    </location>
</feature>
<feature type="compositionally biased region" description="Low complexity" evidence="5">
    <location>
        <begin position="453"/>
        <end position="489"/>
    </location>
</feature>
<feature type="chain" id="PRO_5033315538" evidence="7">
    <location>
        <begin position="32"/>
        <end position="650"/>
    </location>
</feature>
<dbReference type="Gene3D" id="2.40.10.10">
    <property type="entry name" value="Trypsin-like serine proteases"/>
    <property type="match status" value="2"/>
</dbReference>
<comment type="caution">
    <text evidence="10">The sequence shown here is derived from an EMBL/GenBank/DDBJ whole genome shotgun (WGS) entry which is preliminary data.</text>
</comment>
<evidence type="ECO:0000259" key="8">
    <source>
        <dbReference type="PROSITE" id="PS50847"/>
    </source>
</evidence>
<dbReference type="EMBL" id="JABEMC010000001">
    <property type="protein sequence ID" value="NNG77776.1"/>
    <property type="molecule type" value="Genomic_DNA"/>
</dbReference>
<evidence type="ECO:0000256" key="1">
    <source>
        <dbReference type="ARBA" id="ARBA00022512"/>
    </source>
</evidence>
<keyword evidence="11" id="KW-1185">Reference proteome</keyword>
<evidence type="ECO:0000313" key="12">
    <source>
        <dbReference type="Proteomes" id="UP000549517"/>
    </source>
</evidence>
<feature type="region of interest" description="Disordered" evidence="5">
    <location>
        <begin position="593"/>
        <end position="622"/>
    </location>
</feature>